<evidence type="ECO:0000313" key="2">
    <source>
        <dbReference type="Proteomes" id="UP000263098"/>
    </source>
</evidence>
<dbReference type="AlphaFoldDB" id="A0A3D2SHU9"/>
<dbReference type="Proteomes" id="UP000263098">
    <property type="component" value="Unassembled WGS sequence"/>
</dbReference>
<gene>
    <name evidence="1" type="ORF">DHW31_10530</name>
</gene>
<dbReference type="InterPro" id="IPR045738">
    <property type="entry name" value="DUF6088"/>
</dbReference>
<accession>A0A3D2SHU9</accession>
<protein>
    <recommendedName>
        <fullName evidence="3">Type IV toxin-antitoxin system AbiEi family antitoxin domain-containing protein</fullName>
    </recommendedName>
</protein>
<evidence type="ECO:0000313" key="1">
    <source>
        <dbReference type="EMBL" id="HCK25188.1"/>
    </source>
</evidence>
<comment type="caution">
    <text evidence="1">The sequence shown here is derived from an EMBL/GenBank/DDBJ whole genome shotgun (WGS) entry which is preliminary data.</text>
</comment>
<organism evidence="1 2">
    <name type="scientific">Bacteroides graminisolvens</name>
    <dbReference type="NCBI Taxonomy" id="477666"/>
    <lineage>
        <taxon>Bacteria</taxon>
        <taxon>Pseudomonadati</taxon>
        <taxon>Bacteroidota</taxon>
        <taxon>Bacteroidia</taxon>
        <taxon>Bacteroidales</taxon>
        <taxon>Bacteroidaceae</taxon>
        <taxon>Bacteroides</taxon>
    </lineage>
</organism>
<dbReference type="Pfam" id="PF19570">
    <property type="entry name" value="DUF6088"/>
    <property type="match status" value="1"/>
</dbReference>
<reference evidence="1 2" key="1">
    <citation type="journal article" date="2018" name="Nat. Biotechnol.">
        <title>A standardized bacterial taxonomy based on genome phylogeny substantially revises the tree of life.</title>
        <authorList>
            <person name="Parks D.H."/>
            <person name="Chuvochina M."/>
            <person name="Waite D.W."/>
            <person name="Rinke C."/>
            <person name="Skarshewski A."/>
            <person name="Chaumeil P.A."/>
            <person name="Hugenholtz P."/>
        </authorList>
    </citation>
    <scope>NUCLEOTIDE SEQUENCE [LARGE SCALE GENOMIC DNA]</scope>
    <source>
        <strain evidence="1">UBA9667</strain>
    </source>
</reference>
<proteinExistence type="predicted"/>
<evidence type="ECO:0008006" key="3">
    <source>
        <dbReference type="Google" id="ProtNLM"/>
    </source>
</evidence>
<name>A0A3D2SHU9_9BACE</name>
<sequence>MEENISQKVRDRVTRFKKGDLFTVRDFEDLNNDSLVTRTLSRLQNEGIIVRVATGIYMNPIKTKFGVLHPTIDQIAHKIAERDRAQIMPTGDTALNILGFSTQVPMNAVYITNGAKRKVQVGERNIIFKNVVQKNFQFKGKLLPLIIIALKELGENQVTDEIKDKISKLLSESDAEERATMMHDLYLSPVWMKELLLPIIKTVTE</sequence>
<dbReference type="EMBL" id="DPVG01000390">
    <property type="protein sequence ID" value="HCK25188.1"/>
    <property type="molecule type" value="Genomic_DNA"/>
</dbReference>